<gene>
    <name evidence="1" type="ORF">PM001_LOCUS33155</name>
</gene>
<protein>
    <submittedName>
        <fullName evidence="1">Uncharacterized protein</fullName>
    </submittedName>
</protein>
<evidence type="ECO:0000313" key="1">
    <source>
        <dbReference type="EMBL" id="CAK7948005.1"/>
    </source>
</evidence>
<dbReference type="Proteomes" id="UP001162060">
    <property type="component" value="Unassembled WGS sequence"/>
</dbReference>
<accession>A0AAV1VNX2</accession>
<proteinExistence type="predicted"/>
<dbReference type="EMBL" id="CAKLBY020000390">
    <property type="protein sequence ID" value="CAK7948005.1"/>
    <property type="molecule type" value="Genomic_DNA"/>
</dbReference>
<organism evidence="1 2">
    <name type="scientific">Peronospora matthiolae</name>
    <dbReference type="NCBI Taxonomy" id="2874970"/>
    <lineage>
        <taxon>Eukaryota</taxon>
        <taxon>Sar</taxon>
        <taxon>Stramenopiles</taxon>
        <taxon>Oomycota</taxon>
        <taxon>Peronosporomycetes</taxon>
        <taxon>Peronosporales</taxon>
        <taxon>Peronosporaceae</taxon>
        <taxon>Peronospora</taxon>
    </lineage>
</organism>
<dbReference type="AlphaFoldDB" id="A0AAV1VNX2"/>
<evidence type="ECO:0000313" key="2">
    <source>
        <dbReference type="Proteomes" id="UP001162060"/>
    </source>
</evidence>
<name>A0AAV1VNX2_9STRA</name>
<comment type="caution">
    <text evidence="1">The sequence shown here is derived from an EMBL/GenBank/DDBJ whole genome shotgun (WGS) entry which is preliminary data.</text>
</comment>
<reference evidence="1" key="1">
    <citation type="submission" date="2024-01" db="EMBL/GenBank/DDBJ databases">
        <authorList>
            <person name="Webb A."/>
        </authorList>
    </citation>
    <scope>NUCLEOTIDE SEQUENCE</scope>
    <source>
        <strain evidence="1">Pm1</strain>
    </source>
</reference>
<sequence>MSIGMHPTLQRGRAAVKSGVGEAVGMTIRLPVDGMERGPLHPRQLRLDRNAQLPQALVACGEDATHLLDDKPLVPSSSAVYSAVLLVSPLLGM</sequence>